<dbReference type="Proteomes" id="UP000183180">
    <property type="component" value="Unassembled WGS sequence"/>
</dbReference>
<dbReference type="AlphaFoldDB" id="A0A1H2K3H6"/>
<feature type="chain" id="PRO_5039111423" evidence="5">
    <location>
        <begin position="36"/>
        <end position="178"/>
    </location>
</feature>
<evidence type="ECO:0000256" key="4">
    <source>
        <dbReference type="ARBA" id="ARBA00022807"/>
    </source>
</evidence>
<dbReference type="PANTHER" id="PTHR47359">
    <property type="entry name" value="PEPTIDOGLYCAN DL-ENDOPEPTIDASE CWLO"/>
    <property type="match status" value="1"/>
</dbReference>
<organism evidence="7 8">
    <name type="scientific">Gordonia westfalica</name>
    <dbReference type="NCBI Taxonomy" id="158898"/>
    <lineage>
        <taxon>Bacteria</taxon>
        <taxon>Bacillati</taxon>
        <taxon>Actinomycetota</taxon>
        <taxon>Actinomycetes</taxon>
        <taxon>Mycobacteriales</taxon>
        <taxon>Gordoniaceae</taxon>
        <taxon>Gordonia</taxon>
    </lineage>
</organism>
<dbReference type="OrthoDB" id="5177647at2"/>
<keyword evidence="3 7" id="KW-0378">Hydrolase</keyword>
<keyword evidence="5" id="KW-0732">Signal</keyword>
<evidence type="ECO:0000313" key="7">
    <source>
        <dbReference type="EMBL" id="SDU63270.1"/>
    </source>
</evidence>
<sequence>MSDLRTRCTRVTRAVAISAALSVAAPFVGSPFADAGRAAAAGSSSGSSDSTGSVPIYLPIPTPTGLSALAAAMTQIGKPYRWGGTGPHSWDCSGLMQWAFYTAGVKLPRTSQQQARVGNAIPLSALAPGDIIIFGRDAGHVGIYAGGGRLFNAYTTGKPIGFTKVKDMGPIKTIRRFG</sequence>
<dbReference type="Gene3D" id="3.90.1720.10">
    <property type="entry name" value="endopeptidase domain like (from Nostoc punctiforme)"/>
    <property type="match status" value="1"/>
</dbReference>
<evidence type="ECO:0000256" key="1">
    <source>
        <dbReference type="ARBA" id="ARBA00007074"/>
    </source>
</evidence>
<dbReference type="InterPro" id="IPR000064">
    <property type="entry name" value="NLP_P60_dom"/>
</dbReference>
<accession>A0A1H2K3H6</accession>
<dbReference type="SUPFAM" id="SSF54001">
    <property type="entry name" value="Cysteine proteinases"/>
    <property type="match status" value="1"/>
</dbReference>
<feature type="signal peptide" evidence="5">
    <location>
        <begin position="1"/>
        <end position="35"/>
    </location>
</feature>
<proteinExistence type="inferred from homology"/>
<gene>
    <name evidence="7" type="ORF">SAMN04488548_1342815</name>
</gene>
<evidence type="ECO:0000256" key="5">
    <source>
        <dbReference type="SAM" id="SignalP"/>
    </source>
</evidence>
<protein>
    <submittedName>
        <fullName evidence="7">Cell wall-associated hydrolase, NlpC family</fullName>
    </submittedName>
</protein>
<dbReference type="GO" id="GO:0008234">
    <property type="term" value="F:cysteine-type peptidase activity"/>
    <property type="evidence" value="ECO:0007669"/>
    <property type="project" value="UniProtKB-KW"/>
</dbReference>
<keyword evidence="4" id="KW-0788">Thiol protease</keyword>
<keyword evidence="2" id="KW-0645">Protease</keyword>
<dbReference type="Pfam" id="PF00877">
    <property type="entry name" value="NLPC_P60"/>
    <property type="match status" value="1"/>
</dbReference>
<comment type="similarity">
    <text evidence="1">Belongs to the peptidase C40 family.</text>
</comment>
<dbReference type="PROSITE" id="PS51935">
    <property type="entry name" value="NLPC_P60"/>
    <property type="match status" value="1"/>
</dbReference>
<evidence type="ECO:0000313" key="8">
    <source>
        <dbReference type="Proteomes" id="UP000183180"/>
    </source>
</evidence>
<dbReference type="STRING" id="158898.SAMN04488548_1342815"/>
<dbReference type="EMBL" id="FNLM01000034">
    <property type="protein sequence ID" value="SDU63270.1"/>
    <property type="molecule type" value="Genomic_DNA"/>
</dbReference>
<evidence type="ECO:0000259" key="6">
    <source>
        <dbReference type="PROSITE" id="PS51935"/>
    </source>
</evidence>
<dbReference type="InterPro" id="IPR038765">
    <property type="entry name" value="Papain-like_cys_pep_sf"/>
</dbReference>
<reference evidence="7 8" key="1">
    <citation type="submission" date="2016-10" db="EMBL/GenBank/DDBJ databases">
        <authorList>
            <person name="de Groot N.N."/>
        </authorList>
    </citation>
    <scope>NUCLEOTIDE SEQUENCE [LARGE SCALE GENOMIC DNA]</scope>
    <source>
        <strain evidence="7 8">DSM 44215</strain>
    </source>
</reference>
<dbReference type="InterPro" id="IPR051794">
    <property type="entry name" value="PG_Endopeptidase_C40"/>
</dbReference>
<name>A0A1H2K3H6_9ACTN</name>
<evidence type="ECO:0000256" key="2">
    <source>
        <dbReference type="ARBA" id="ARBA00022670"/>
    </source>
</evidence>
<evidence type="ECO:0000256" key="3">
    <source>
        <dbReference type="ARBA" id="ARBA00022801"/>
    </source>
</evidence>
<dbReference type="PANTHER" id="PTHR47359:SF3">
    <property type="entry name" value="NLP_P60 DOMAIN-CONTAINING PROTEIN-RELATED"/>
    <property type="match status" value="1"/>
</dbReference>
<feature type="domain" description="NlpC/P60" evidence="6">
    <location>
        <begin position="62"/>
        <end position="178"/>
    </location>
</feature>
<dbReference type="RefSeq" id="WP_074851340.1">
    <property type="nucleotide sequence ID" value="NZ_FNLM01000034.1"/>
</dbReference>
<dbReference type="GO" id="GO:0006508">
    <property type="term" value="P:proteolysis"/>
    <property type="evidence" value="ECO:0007669"/>
    <property type="project" value="UniProtKB-KW"/>
</dbReference>